<dbReference type="KEGG" id="hir:HETIRDRAFT_305385"/>
<feature type="domain" description="Integrase zinc-binding" evidence="1">
    <location>
        <begin position="26"/>
        <end position="54"/>
    </location>
</feature>
<name>W4KPN7_HETIT</name>
<gene>
    <name evidence="2" type="ORF">HETIRDRAFT_305385</name>
</gene>
<dbReference type="HOGENOM" id="CLU_2922870_0_0_1"/>
<dbReference type="RefSeq" id="XP_009541646.1">
    <property type="nucleotide sequence ID" value="XM_009543351.1"/>
</dbReference>
<organism evidence="2 3">
    <name type="scientific">Heterobasidion irregulare (strain TC 32-1)</name>
    <dbReference type="NCBI Taxonomy" id="747525"/>
    <lineage>
        <taxon>Eukaryota</taxon>
        <taxon>Fungi</taxon>
        <taxon>Dikarya</taxon>
        <taxon>Basidiomycota</taxon>
        <taxon>Agaricomycotina</taxon>
        <taxon>Agaricomycetes</taxon>
        <taxon>Russulales</taxon>
        <taxon>Bondarzewiaceae</taxon>
        <taxon>Heterobasidion</taxon>
        <taxon>Heterobasidion annosum species complex</taxon>
    </lineage>
</organism>
<dbReference type="Proteomes" id="UP000030671">
    <property type="component" value="Unassembled WGS sequence"/>
</dbReference>
<sequence length="61" mass="7184">MYNSLLLLRSYMVLPDILCLYKCFFCIAHNSLGHFGTNKSYSTLHSSFYWINMCYNTEMAL</sequence>
<dbReference type="AlphaFoldDB" id="W4KPN7"/>
<reference evidence="2 3" key="1">
    <citation type="journal article" date="2012" name="New Phytol.">
        <title>Insight into trade-off between wood decay and parasitism from the genome of a fungal forest pathogen.</title>
        <authorList>
            <person name="Olson A."/>
            <person name="Aerts A."/>
            <person name="Asiegbu F."/>
            <person name="Belbahri L."/>
            <person name="Bouzid O."/>
            <person name="Broberg A."/>
            <person name="Canback B."/>
            <person name="Coutinho P.M."/>
            <person name="Cullen D."/>
            <person name="Dalman K."/>
            <person name="Deflorio G."/>
            <person name="van Diepen L.T."/>
            <person name="Dunand C."/>
            <person name="Duplessis S."/>
            <person name="Durling M."/>
            <person name="Gonthier P."/>
            <person name="Grimwood J."/>
            <person name="Fossdal C.G."/>
            <person name="Hansson D."/>
            <person name="Henrissat B."/>
            <person name="Hietala A."/>
            <person name="Himmelstrand K."/>
            <person name="Hoffmeister D."/>
            <person name="Hogberg N."/>
            <person name="James T.Y."/>
            <person name="Karlsson M."/>
            <person name="Kohler A."/>
            <person name="Kues U."/>
            <person name="Lee Y.H."/>
            <person name="Lin Y.C."/>
            <person name="Lind M."/>
            <person name="Lindquist E."/>
            <person name="Lombard V."/>
            <person name="Lucas S."/>
            <person name="Lunden K."/>
            <person name="Morin E."/>
            <person name="Murat C."/>
            <person name="Park J."/>
            <person name="Raffaello T."/>
            <person name="Rouze P."/>
            <person name="Salamov A."/>
            <person name="Schmutz J."/>
            <person name="Solheim H."/>
            <person name="Stahlberg J."/>
            <person name="Velez H."/>
            <person name="de Vries R.P."/>
            <person name="Wiebenga A."/>
            <person name="Woodward S."/>
            <person name="Yakovlev I."/>
            <person name="Garbelotto M."/>
            <person name="Martin F."/>
            <person name="Grigoriev I.V."/>
            <person name="Stenlid J."/>
        </authorList>
    </citation>
    <scope>NUCLEOTIDE SEQUENCE [LARGE SCALE GENOMIC DNA]</scope>
    <source>
        <strain evidence="2 3">TC 32-1</strain>
    </source>
</reference>
<dbReference type="InParanoid" id="W4KPN7"/>
<dbReference type="OrthoDB" id="3268967at2759"/>
<accession>W4KPN7</accession>
<dbReference type="InterPro" id="IPR041588">
    <property type="entry name" value="Integrase_H2C2"/>
</dbReference>
<evidence type="ECO:0000313" key="2">
    <source>
        <dbReference type="EMBL" id="ETW87783.1"/>
    </source>
</evidence>
<evidence type="ECO:0000259" key="1">
    <source>
        <dbReference type="Pfam" id="PF17921"/>
    </source>
</evidence>
<dbReference type="GeneID" id="20669323"/>
<dbReference type="Gene3D" id="1.10.340.70">
    <property type="match status" value="1"/>
</dbReference>
<dbReference type="EMBL" id="KI925454">
    <property type="protein sequence ID" value="ETW87783.1"/>
    <property type="molecule type" value="Genomic_DNA"/>
</dbReference>
<proteinExistence type="predicted"/>
<evidence type="ECO:0000313" key="3">
    <source>
        <dbReference type="Proteomes" id="UP000030671"/>
    </source>
</evidence>
<dbReference type="Pfam" id="PF17921">
    <property type="entry name" value="Integrase_H2C2"/>
    <property type="match status" value="1"/>
</dbReference>
<keyword evidence="3" id="KW-1185">Reference proteome</keyword>
<protein>
    <recommendedName>
        <fullName evidence="1">Integrase zinc-binding domain-containing protein</fullName>
    </recommendedName>
</protein>